<dbReference type="CDD" id="cd00201">
    <property type="entry name" value="WW"/>
    <property type="match status" value="2"/>
</dbReference>
<feature type="domain" description="WW" evidence="11">
    <location>
        <begin position="110"/>
        <end position="143"/>
    </location>
</feature>
<evidence type="ECO:0000256" key="9">
    <source>
        <dbReference type="ARBA" id="ARBA00022949"/>
    </source>
</evidence>
<evidence type="ECO:0000313" key="13">
    <source>
        <dbReference type="Proteomes" id="UP000314986"/>
    </source>
</evidence>
<dbReference type="AlphaFoldDB" id="A0A4W3IUP0"/>
<dbReference type="InterPro" id="IPR036034">
    <property type="entry name" value="PDZ_sf"/>
</dbReference>
<dbReference type="GO" id="GO:0005524">
    <property type="term" value="F:ATP binding"/>
    <property type="evidence" value="ECO:0007669"/>
    <property type="project" value="UniProtKB-KW"/>
</dbReference>
<evidence type="ECO:0000313" key="12">
    <source>
        <dbReference type="Ensembl" id="ENSCMIP00000031106.1"/>
    </source>
</evidence>
<dbReference type="SUPFAM" id="SSF51045">
    <property type="entry name" value="WW domain"/>
    <property type="match status" value="2"/>
</dbReference>
<keyword evidence="4" id="KW-0796">Tight junction</keyword>
<evidence type="ECO:0000256" key="3">
    <source>
        <dbReference type="ARBA" id="ARBA00007014"/>
    </source>
</evidence>
<dbReference type="InterPro" id="IPR036020">
    <property type="entry name" value="WW_dom_sf"/>
</dbReference>
<evidence type="ECO:0000256" key="5">
    <source>
        <dbReference type="ARBA" id="ARBA00022475"/>
    </source>
</evidence>
<dbReference type="FunFam" id="2.20.70.10:FF:000001">
    <property type="entry name" value="Membrane-associated guanylate kinase, WW and PDZ domain-containing protein 1"/>
    <property type="match status" value="1"/>
</dbReference>
<keyword evidence="5" id="KW-1003">Cell membrane</keyword>
<dbReference type="GO" id="GO:0005886">
    <property type="term" value="C:plasma membrane"/>
    <property type="evidence" value="ECO:0007669"/>
    <property type="project" value="UniProtKB-SubCell"/>
</dbReference>
<evidence type="ECO:0000259" key="11">
    <source>
        <dbReference type="PROSITE" id="PS50020"/>
    </source>
</evidence>
<dbReference type="PROSITE" id="PS50020">
    <property type="entry name" value="WW_DOMAIN_2"/>
    <property type="match status" value="2"/>
</dbReference>
<dbReference type="GeneTree" id="ENSGT00940000156496"/>
<keyword evidence="13" id="KW-1185">Reference proteome</keyword>
<evidence type="ECO:0000256" key="1">
    <source>
        <dbReference type="ARBA" id="ARBA00004202"/>
    </source>
</evidence>
<dbReference type="SUPFAM" id="SSF50156">
    <property type="entry name" value="PDZ domain-like"/>
    <property type="match status" value="1"/>
</dbReference>
<dbReference type="Ensembl" id="ENSCMIT00000031580.1">
    <property type="protein sequence ID" value="ENSCMIP00000031106.1"/>
    <property type="gene ID" value="ENSCMIG00000013366.1"/>
</dbReference>
<reference evidence="13" key="3">
    <citation type="journal article" date="2014" name="Nature">
        <title>Elephant shark genome provides unique insights into gnathostome evolution.</title>
        <authorList>
            <consortium name="International Elephant Shark Genome Sequencing Consortium"/>
            <person name="Venkatesh B."/>
            <person name="Lee A.P."/>
            <person name="Ravi V."/>
            <person name="Maurya A.K."/>
            <person name="Lian M.M."/>
            <person name="Swann J.B."/>
            <person name="Ohta Y."/>
            <person name="Flajnik M.F."/>
            <person name="Sutoh Y."/>
            <person name="Kasahara M."/>
            <person name="Hoon S."/>
            <person name="Gangu V."/>
            <person name="Roy S.W."/>
            <person name="Irimia M."/>
            <person name="Korzh V."/>
            <person name="Kondrychyn I."/>
            <person name="Lim Z.W."/>
            <person name="Tay B.H."/>
            <person name="Tohari S."/>
            <person name="Kong K.W."/>
            <person name="Ho S."/>
            <person name="Lorente-Galdos B."/>
            <person name="Quilez J."/>
            <person name="Marques-Bonet T."/>
            <person name="Raney B.J."/>
            <person name="Ingham P.W."/>
            <person name="Tay A."/>
            <person name="Hillier L.W."/>
            <person name="Minx P."/>
            <person name="Boehm T."/>
            <person name="Wilson R.K."/>
            <person name="Brenner S."/>
            <person name="Warren W.C."/>
        </authorList>
    </citation>
    <scope>NUCLEOTIDE SEQUENCE [LARGE SCALE GENOMIC DNA]</scope>
</reference>
<accession>A0A4W3IUP0</accession>
<dbReference type="Proteomes" id="UP000314986">
    <property type="component" value="Unassembled WGS sequence"/>
</dbReference>
<keyword evidence="7" id="KW-0547">Nucleotide-binding</keyword>
<keyword evidence="8" id="KW-0067">ATP-binding</keyword>
<dbReference type="Pfam" id="PF00397">
    <property type="entry name" value="WW"/>
    <property type="match status" value="2"/>
</dbReference>
<evidence type="ECO:0000256" key="10">
    <source>
        <dbReference type="SAM" id="MobiDB-lite"/>
    </source>
</evidence>
<sequence>MDRLEAVLPEDDDDERPIVNGTAPAGKRTEASVTNWKSVPVSSHPDGSSDFQYLDTLTREEALEPLPRNWEMAYTDNGMVYFIDHNTKTTTWLDPRLAKKAKPPEECSEGELPYGWEKIIDPIYGTYFVDHVHQKTQFENPVIEAKRKKRLGQQHEGQDNERPMFTRDPSQLQGMLIRTTLQKSEMGFGFTIIGGDSPDEFLQVKNIIEGGPAAEEARRPSS</sequence>
<dbReference type="PROSITE" id="PS01159">
    <property type="entry name" value="WW_DOMAIN_1"/>
    <property type="match status" value="2"/>
</dbReference>
<dbReference type="PANTHER" id="PTHR10316:SF10">
    <property type="entry name" value="MEMBRANE-ASSOCIATED GUANYLATE KINASE, WW AND PDZ DOMAIN-CONTAINING PROTEIN 3"/>
    <property type="match status" value="1"/>
</dbReference>
<feature type="domain" description="WW" evidence="11">
    <location>
        <begin position="64"/>
        <end position="97"/>
    </location>
</feature>
<reference evidence="12" key="5">
    <citation type="submission" date="2025-09" db="UniProtKB">
        <authorList>
            <consortium name="Ensembl"/>
        </authorList>
    </citation>
    <scope>IDENTIFICATION</scope>
</reference>
<dbReference type="InterPro" id="IPR001202">
    <property type="entry name" value="WW_dom"/>
</dbReference>
<proteinExistence type="inferred from homology"/>
<keyword evidence="6" id="KW-0677">Repeat</keyword>
<evidence type="ECO:0000256" key="6">
    <source>
        <dbReference type="ARBA" id="ARBA00022737"/>
    </source>
</evidence>
<feature type="compositionally biased region" description="Polar residues" evidence="10">
    <location>
        <begin position="31"/>
        <end position="48"/>
    </location>
</feature>
<dbReference type="GO" id="GO:0007165">
    <property type="term" value="P:signal transduction"/>
    <property type="evidence" value="ECO:0007669"/>
    <property type="project" value="TreeGrafter"/>
</dbReference>
<dbReference type="SMART" id="SM00456">
    <property type="entry name" value="WW"/>
    <property type="match status" value="2"/>
</dbReference>
<dbReference type="FunFam" id="2.20.70.10:FF:000002">
    <property type="entry name" value="Membrane-associated guanylate kinase, WW and PDZ domain-containing protein 3 isoform 1"/>
    <property type="match status" value="1"/>
</dbReference>
<keyword evidence="5" id="KW-0472">Membrane</keyword>
<reference evidence="13" key="2">
    <citation type="journal article" date="2007" name="PLoS Biol.">
        <title>Survey sequencing and comparative analysis of the elephant shark (Callorhinchus milii) genome.</title>
        <authorList>
            <person name="Venkatesh B."/>
            <person name="Kirkness E.F."/>
            <person name="Loh Y.H."/>
            <person name="Halpern A.L."/>
            <person name="Lee A.P."/>
            <person name="Johnson J."/>
            <person name="Dandona N."/>
            <person name="Viswanathan L.D."/>
            <person name="Tay A."/>
            <person name="Venter J.C."/>
            <person name="Strausberg R.L."/>
            <person name="Brenner S."/>
        </authorList>
    </citation>
    <scope>NUCLEOTIDE SEQUENCE [LARGE SCALE GENOMIC DNA]</scope>
</reference>
<comment type="similarity">
    <text evidence="3">Belongs to the MAGUK family.</text>
</comment>
<evidence type="ECO:0000256" key="7">
    <source>
        <dbReference type="ARBA" id="ARBA00022741"/>
    </source>
</evidence>
<feature type="region of interest" description="Disordered" evidence="10">
    <location>
        <begin position="1"/>
        <end position="48"/>
    </location>
</feature>
<dbReference type="Gene3D" id="2.20.70.10">
    <property type="match status" value="2"/>
</dbReference>
<reference evidence="12" key="4">
    <citation type="submission" date="2025-08" db="UniProtKB">
        <authorList>
            <consortium name="Ensembl"/>
        </authorList>
    </citation>
    <scope>IDENTIFICATION</scope>
</reference>
<dbReference type="GO" id="GO:0005923">
    <property type="term" value="C:bicellular tight junction"/>
    <property type="evidence" value="ECO:0007669"/>
    <property type="project" value="UniProtKB-SubCell"/>
</dbReference>
<protein>
    <submittedName>
        <fullName evidence="12">Membrane associated guanylate kinase, WW and PDZ domain containing 3</fullName>
    </submittedName>
</protein>
<evidence type="ECO:0000256" key="2">
    <source>
        <dbReference type="ARBA" id="ARBA00004435"/>
    </source>
</evidence>
<evidence type="ECO:0000256" key="8">
    <source>
        <dbReference type="ARBA" id="ARBA00022840"/>
    </source>
</evidence>
<dbReference type="GO" id="GO:0005737">
    <property type="term" value="C:cytoplasm"/>
    <property type="evidence" value="ECO:0007669"/>
    <property type="project" value="TreeGrafter"/>
</dbReference>
<dbReference type="PANTHER" id="PTHR10316">
    <property type="entry name" value="MEMBRANE ASSOCIATED GUANYLATE KINASE-RELATED"/>
    <property type="match status" value="1"/>
</dbReference>
<reference evidence="13" key="1">
    <citation type="journal article" date="2006" name="Science">
        <title>Ancient noncoding elements conserved in the human genome.</title>
        <authorList>
            <person name="Venkatesh B."/>
            <person name="Kirkness E.F."/>
            <person name="Loh Y.H."/>
            <person name="Halpern A.L."/>
            <person name="Lee A.P."/>
            <person name="Johnson J."/>
            <person name="Dandona N."/>
            <person name="Viswanathan L.D."/>
            <person name="Tay A."/>
            <person name="Venter J.C."/>
            <person name="Strausberg R.L."/>
            <person name="Brenner S."/>
        </authorList>
    </citation>
    <scope>NUCLEOTIDE SEQUENCE [LARGE SCALE GENOMIC DNA]</scope>
</reference>
<dbReference type="Gene3D" id="2.30.42.10">
    <property type="match status" value="1"/>
</dbReference>
<organism evidence="12 13">
    <name type="scientific">Callorhinchus milii</name>
    <name type="common">Ghost shark</name>
    <dbReference type="NCBI Taxonomy" id="7868"/>
    <lineage>
        <taxon>Eukaryota</taxon>
        <taxon>Metazoa</taxon>
        <taxon>Chordata</taxon>
        <taxon>Craniata</taxon>
        <taxon>Vertebrata</taxon>
        <taxon>Chondrichthyes</taxon>
        <taxon>Holocephali</taxon>
        <taxon>Chimaeriformes</taxon>
        <taxon>Callorhinchidae</taxon>
        <taxon>Callorhinchus</taxon>
    </lineage>
</organism>
<keyword evidence="9" id="KW-0965">Cell junction</keyword>
<evidence type="ECO:0000256" key="4">
    <source>
        <dbReference type="ARBA" id="ARBA00022427"/>
    </source>
</evidence>
<name>A0A4W3IUP0_CALMI</name>
<comment type="subcellular location">
    <subcellularLocation>
        <location evidence="2">Cell junction</location>
        <location evidence="2">Tight junction</location>
    </subcellularLocation>
    <subcellularLocation>
        <location evidence="1">Cell membrane</location>
        <topology evidence="1">Peripheral membrane protein</topology>
    </subcellularLocation>
</comment>